<reference evidence="11" key="2">
    <citation type="submission" date="2025-08" db="UniProtKB">
        <authorList>
            <consortium name="Ensembl"/>
        </authorList>
    </citation>
    <scope>IDENTIFICATION</scope>
    <source>
        <strain evidence="11">Thorbecke</strain>
    </source>
</reference>
<keyword evidence="7" id="KW-1133">Transmembrane helix</keyword>
<dbReference type="AlphaFoldDB" id="A0A5F9DLD7"/>
<evidence type="ECO:0008006" key="13">
    <source>
        <dbReference type="Google" id="ProtNLM"/>
    </source>
</evidence>
<comment type="similarity">
    <text evidence="10">Belongs to the glycosyltransferase 14 family.</text>
</comment>
<dbReference type="GO" id="GO:0008375">
    <property type="term" value="F:acetylglucosaminyltransferase activity"/>
    <property type="evidence" value="ECO:0007669"/>
    <property type="project" value="TreeGrafter"/>
</dbReference>
<evidence type="ECO:0000256" key="1">
    <source>
        <dbReference type="ARBA" id="ARBA00004323"/>
    </source>
</evidence>
<dbReference type="PANTHER" id="PTHR19297:SF183">
    <property type="entry name" value="N-ACETYLLACTOSAMINIDE BETA-1,6-N-ACETYLGLUCOSAMINYL-TRANSFERASE"/>
    <property type="match status" value="1"/>
</dbReference>
<evidence type="ECO:0000256" key="6">
    <source>
        <dbReference type="ARBA" id="ARBA00022968"/>
    </source>
</evidence>
<proteinExistence type="inferred from homology"/>
<evidence type="ECO:0000256" key="5">
    <source>
        <dbReference type="ARBA" id="ARBA00022692"/>
    </source>
</evidence>
<dbReference type="Proteomes" id="UP000001811">
    <property type="component" value="Chromosome 12"/>
</dbReference>
<keyword evidence="12" id="KW-1185">Reference proteome</keyword>
<keyword evidence="6" id="KW-0735">Signal-anchor</keyword>
<evidence type="ECO:0000256" key="9">
    <source>
        <dbReference type="ARBA" id="ARBA00023180"/>
    </source>
</evidence>
<organism evidence="11 12">
    <name type="scientific">Oryctolagus cuniculus</name>
    <name type="common">Rabbit</name>
    <dbReference type="NCBI Taxonomy" id="9986"/>
    <lineage>
        <taxon>Eukaryota</taxon>
        <taxon>Metazoa</taxon>
        <taxon>Chordata</taxon>
        <taxon>Craniata</taxon>
        <taxon>Vertebrata</taxon>
        <taxon>Euteleostomi</taxon>
        <taxon>Mammalia</taxon>
        <taxon>Eutheria</taxon>
        <taxon>Euarchontoglires</taxon>
        <taxon>Glires</taxon>
        <taxon>Lagomorpha</taxon>
        <taxon>Leporidae</taxon>
        <taxon>Oryctolagus</taxon>
    </lineage>
</organism>
<dbReference type="GO" id="GO:0000139">
    <property type="term" value="C:Golgi membrane"/>
    <property type="evidence" value="ECO:0007669"/>
    <property type="project" value="UniProtKB-SubCell"/>
</dbReference>
<dbReference type="InterPro" id="IPR003406">
    <property type="entry name" value="Glyco_trans_14"/>
</dbReference>
<dbReference type="PANTHER" id="PTHR19297">
    <property type="entry name" value="GLYCOSYLTRANSFERASE 14 FAMILY MEMBER"/>
    <property type="match status" value="1"/>
</dbReference>
<keyword evidence="4" id="KW-0808">Transferase</keyword>
<dbReference type="GeneTree" id="ENSGT00940000156849"/>
<dbReference type="InParanoid" id="A0A5F9DLD7"/>
<evidence type="ECO:0000256" key="2">
    <source>
        <dbReference type="ARBA" id="ARBA00004922"/>
    </source>
</evidence>
<comment type="pathway">
    <text evidence="2">Protein modification; protein glycosylation.</text>
</comment>
<evidence type="ECO:0000256" key="8">
    <source>
        <dbReference type="ARBA" id="ARBA00023136"/>
    </source>
</evidence>
<dbReference type="SMR" id="A0A5F9DLD7"/>
<accession>A0A5F9DLD7</accession>
<protein>
    <recommendedName>
        <fullName evidence="13">N-acetyllactosaminide beta-1,6-N-acetylglucosaminyl-transferase</fullName>
    </recommendedName>
</protein>
<keyword evidence="9" id="KW-0325">Glycoprotein</keyword>
<sequence>AYGRVYDSSPAVYQQFSLLRIPEPGGNLKCFRKKILSRANMPMTPLRHVTCQQYLMRNHYIMQPLSREEAEFPLAYVMVMHKGFDTFERLFRAIYTPLTIYCVHVDKKVPAALKHLVGKLLDCFADAFMASKRESVVYAGISRLQADLNCLQDLMASHVPWKYTINTRGQDFPLKTNREIVQYLKGFKGKNITPGVLPPPPVIRRTKYTHLDRGASHHCFSFMLWTWRRKAPAPHNLTIYFGSAYVALTREFANFVLQNPRTIFLFKWSKDTYSPDEHFWATLNSVPVCGTRFPFNIKSTACACVRACVWKSCKMNSASGASLNTLCACRLCTFNVS</sequence>
<dbReference type="GO" id="GO:0007179">
    <property type="term" value="P:transforming growth factor beta receptor signaling pathway"/>
    <property type="evidence" value="ECO:0007669"/>
    <property type="project" value="TreeGrafter"/>
</dbReference>
<keyword evidence="3" id="KW-0328">Glycosyltransferase</keyword>
<keyword evidence="5" id="KW-0812">Transmembrane</keyword>
<evidence type="ECO:0000256" key="7">
    <source>
        <dbReference type="ARBA" id="ARBA00022989"/>
    </source>
</evidence>
<evidence type="ECO:0000256" key="10">
    <source>
        <dbReference type="ARBA" id="ARBA00038150"/>
    </source>
</evidence>
<name>A0A5F9DLD7_RABIT</name>
<keyword evidence="8" id="KW-0472">Membrane</keyword>
<evidence type="ECO:0000313" key="11">
    <source>
        <dbReference type="Ensembl" id="ENSOCUP00000046581.1"/>
    </source>
</evidence>
<reference evidence="11" key="3">
    <citation type="submission" date="2025-09" db="UniProtKB">
        <authorList>
            <consortium name="Ensembl"/>
        </authorList>
    </citation>
    <scope>IDENTIFICATION</scope>
    <source>
        <strain evidence="11">Thorbecke</strain>
    </source>
</reference>
<dbReference type="STRING" id="9986.ENSOCUP00000046581"/>
<dbReference type="Bgee" id="ENSOCUG00000036722">
    <property type="expression patterns" value="Expressed in blood"/>
</dbReference>
<reference evidence="11 12" key="1">
    <citation type="journal article" date="2011" name="Nature">
        <title>A high-resolution map of human evolutionary constraint using 29 mammals.</title>
        <authorList>
            <person name="Lindblad-Toh K."/>
            <person name="Garber M."/>
            <person name="Zuk O."/>
            <person name="Lin M.F."/>
            <person name="Parker B.J."/>
            <person name="Washietl S."/>
            <person name="Kheradpour P."/>
            <person name="Ernst J."/>
            <person name="Jordan G."/>
            <person name="Mauceli E."/>
            <person name="Ward L.D."/>
            <person name="Lowe C.B."/>
            <person name="Holloway A.K."/>
            <person name="Clamp M."/>
            <person name="Gnerre S."/>
            <person name="Alfoldi J."/>
            <person name="Beal K."/>
            <person name="Chang J."/>
            <person name="Clawson H."/>
            <person name="Cuff J."/>
            <person name="Di Palma F."/>
            <person name="Fitzgerald S."/>
            <person name="Flicek P."/>
            <person name="Guttman M."/>
            <person name="Hubisz M.J."/>
            <person name="Jaffe D.B."/>
            <person name="Jungreis I."/>
            <person name="Kent W.J."/>
            <person name="Kostka D."/>
            <person name="Lara M."/>
            <person name="Martins A.L."/>
            <person name="Massingham T."/>
            <person name="Moltke I."/>
            <person name="Raney B.J."/>
            <person name="Rasmussen M.D."/>
            <person name="Robinson J."/>
            <person name="Stark A."/>
            <person name="Vilella A.J."/>
            <person name="Wen J."/>
            <person name="Xie X."/>
            <person name="Zody M.C."/>
            <person name="Baldwin J."/>
            <person name="Bloom T."/>
            <person name="Chin C.W."/>
            <person name="Heiman D."/>
            <person name="Nicol R."/>
            <person name="Nusbaum C."/>
            <person name="Young S."/>
            <person name="Wilkinson J."/>
            <person name="Worley K.C."/>
            <person name="Kovar C.L."/>
            <person name="Muzny D.M."/>
            <person name="Gibbs R.A."/>
            <person name="Cree A."/>
            <person name="Dihn H.H."/>
            <person name="Fowler G."/>
            <person name="Jhangiani S."/>
            <person name="Joshi V."/>
            <person name="Lee S."/>
            <person name="Lewis L.R."/>
            <person name="Nazareth L.V."/>
            <person name="Okwuonu G."/>
            <person name="Santibanez J."/>
            <person name="Warren W.C."/>
            <person name="Mardis E.R."/>
            <person name="Weinstock G.M."/>
            <person name="Wilson R.K."/>
            <person name="Delehaunty K."/>
            <person name="Dooling D."/>
            <person name="Fronik C."/>
            <person name="Fulton L."/>
            <person name="Fulton B."/>
            <person name="Graves T."/>
            <person name="Minx P."/>
            <person name="Sodergren E."/>
            <person name="Birney E."/>
            <person name="Margulies E.H."/>
            <person name="Herrero J."/>
            <person name="Green E.D."/>
            <person name="Haussler D."/>
            <person name="Siepel A."/>
            <person name="Goldman N."/>
            <person name="Pollard K.S."/>
            <person name="Pedersen J.S."/>
            <person name="Lander E.S."/>
            <person name="Kellis M."/>
        </authorList>
    </citation>
    <scope>NUCLEOTIDE SEQUENCE [LARGE SCALE GENOMIC DNA]</scope>
    <source>
        <strain evidence="11 12">Thorbecke inbred</strain>
    </source>
</reference>
<evidence type="ECO:0000313" key="12">
    <source>
        <dbReference type="Proteomes" id="UP000001811"/>
    </source>
</evidence>
<evidence type="ECO:0000256" key="4">
    <source>
        <dbReference type="ARBA" id="ARBA00022679"/>
    </source>
</evidence>
<evidence type="ECO:0000256" key="3">
    <source>
        <dbReference type="ARBA" id="ARBA00022676"/>
    </source>
</evidence>
<dbReference type="Pfam" id="PF02485">
    <property type="entry name" value="Branch"/>
    <property type="match status" value="1"/>
</dbReference>
<dbReference type="EMBL" id="AAGW02052220">
    <property type="status" value="NOT_ANNOTATED_CDS"/>
    <property type="molecule type" value="Genomic_DNA"/>
</dbReference>
<dbReference type="Ensembl" id="ENSOCUT00000064461.1">
    <property type="protein sequence ID" value="ENSOCUP00000046581.1"/>
    <property type="gene ID" value="ENSOCUG00000036722.1"/>
</dbReference>
<comment type="subcellular location">
    <subcellularLocation>
        <location evidence="1">Golgi apparatus membrane</location>
        <topology evidence="1">Single-pass type II membrane protein</topology>
    </subcellularLocation>
</comment>